<dbReference type="Gene3D" id="1.10.510.10">
    <property type="entry name" value="Transferase(Phosphotransferase) domain 1"/>
    <property type="match status" value="1"/>
</dbReference>
<feature type="compositionally biased region" description="Low complexity" evidence="5">
    <location>
        <begin position="368"/>
        <end position="382"/>
    </location>
</feature>
<dbReference type="PANTHER" id="PTHR43289:SF6">
    <property type="entry name" value="SERINE_THREONINE-PROTEIN KINASE NEKL-3"/>
    <property type="match status" value="1"/>
</dbReference>
<dbReference type="Pfam" id="PF00069">
    <property type="entry name" value="Pkinase"/>
    <property type="match status" value="1"/>
</dbReference>
<feature type="region of interest" description="Disordered" evidence="5">
    <location>
        <begin position="367"/>
        <end position="387"/>
    </location>
</feature>
<evidence type="ECO:0000313" key="9">
    <source>
        <dbReference type="Proteomes" id="UP001216907"/>
    </source>
</evidence>
<dbReference type="EMBL" id="JARRAG010000004">
    <property type="protein sequence ID" value="MDG3008299.1"/>
    <property type="molecule type" value="Genomic_DNA"/>
</dbReference>
<feature type="transmembrane region" description="Helical" evidence="6">
    <location>
        <begin position="339"/>
        <end position="360"/>
    </location>
</feature>
<evidence type="ECO:0000256" key="5">
    <source>
        <dbReference type="SAM" id="MobiDB-lite"/>
    </source>
</evidence>
<dbReference type="PROSITE" id="PS50011">
    <property type="entry name" value="PROTEIN_KINASE_DOM"/>
    <property type="match status" value="1"/>
</dbReference>
<dbReference type="InterPro" id="IPR025493">
    <property type="entry name" value="DUF4384"/>
</dbReference>
<name>A0ABT6FL55_9BACT</name>
<dbReference type="GO" id="GO:0016301">
    <property type="term" value="F:kinase activity"/>
    <property type="evidence" value="ECO:0007669"/>
    <property type="project" value="UniProtKB-KW"/>
</dbReference>
<evidence type="ECO:0000256" key="1">
    <source>
        <dbReference type="ARBA" id="ARBA00022679"/>
    </source>
</evidence>
<keyword evidence="6" id="KW-0812">Transmembrane</keyword>
<reference evidence="8 9" key="1">
    <citation type="submission" date="2023-03" db="EMBL/GenBank/DDBJ databases">
        <title>Paludisphaera mucosa sp. nov. a novel planctomycete from northern fen.</title>
        <authorList>
            <person name="Ivanova A."/>
        </authorList>
    </citation>
    <scope>NUCLEOTIDE SEQUENCE [LARGE SCALE GENOMIC DNA]</scope>
    <source>
        <strain evidence="8 9">Pla2</strain>
    </source>
</reference>
<keyword evidence="2" id="KW-0547">Nucleotide-binding</keyword>
<dbReference type="InterPro" id="IPR011009">
    <property type="entry name" value="Kinase-like_dom_sf"/>
</dbReference>
<dbReference type="PROSITE" id="PS00108">
    <property type="entry name" value="PROTEIN_KINASE_ST"/>
    <property type="match status" value="1"/>
</dbReference>
<accession>A0ABT6FL55</accession>
<evidence type="ECO:0000256" key="6">
    <source>
        <dbReference type="SAM" id="Phobius"/>
    </source>
</evidence>
<dbReference type="CDD" id="cd14014">
    <property type="entry name" value="STKc_PknB_like"/>
    <property type="match status" value="1"/>
</dbReference>
<proteinExistence type="predicted"/>
<dbReference type="InterPro" id="IPR000719">
    <property type="entry name" value="Prot_kinase_dom"/>
</dbReference>
<feature type="domain" description="Protein kinase" evidence="7">
    <location>
        <begin position="82"/>
        <end position="340"/>
    </location>
</feature>
<evidence type="ECO:0000313" key="8">
    <source>
        <dbReference type="EMBL" id="MDG3008299.1"/>
    </source>
</evidence>
<evidence type="ECO:0000259" key="7">
    <source>
        <dbReference type="PROSITE" id="PS50011"/>
    </source>
</evidence>
<protein>
    <submittedName>
        <fullName evidence="8">Protein kinase</fullName>
    </submittedName>
</protein>
<keyword evidence="3 8" id="KW-0418">Kinase</keyword>
<comment type="caution">
    <text evidence="8">The sequence shown here is derived from an EMBL/GenBank/DDBJ whole genome shotgun (WGS) entry which is preliminary data.</text>
</comment>
<feature type="region of interest" description="Disordered" evidence="5">
    <location>
        <begin position="470"/>
        <end position="489"/>
    </location>
</feature>
<evidence type="ECO:0000256" key="3">
    <source>
        <dbReference type="ARBA" id="ARBA00022777"/>
    </source>
</evidence>
<dbReference type="PANTHER" id="PTHR43289">
    <property type="entry name" value="MITOGEN-ACTIVATED PROTEIN KINASE KINASE KINASE 20-RELATED"/>
    <property type="match status" value="1"/>
</dbReference>
<sequence>MDTTIDNDPGAGRVRELFEGSADLPPEEWEPFLQRQCPDDPGIRAEVLRILQSDRHPEIEAFLRRQAAGGPDTEFESIGKYREVRRFSRSGGQGTAYLALDPDLRRHVVLKRYHAGAGATPAAIAEARSLAQVQSPYVARCYGIERHGDEAFLVVEYIPGRNLDEIRRDGPMGWGRVVGIASRLAEGVAAVHARGLVHRDIKPANIVLHEDVTPHLIDFGLASHLGGDRLRELGGTPQYMAPEQARGEWDRIDFRTDVYGMGAVLYHLLTGRPPFAGRTQSDALAMAREGRVVPPRRINARVPRSLERICLKALAPHPGQRYASADEFRKALGGPRRRVLSAALSLAGLAVLAVAIAVVIRGRDRPRASAATPPALTPAASSEGGPLKGQLQVRIYTPDRLQGRLGLARHGVPLDAPGALPVRQGEQVQLEATAAPPAYLYLIWIDSRGHIDPLYPWSRRFDEAMPPVGPVSRVRSPSESDRGWPLEGPGGQETAVLLARRSPLPSDVKLADLLEGLPPTPAPDPGRLLVVRSGPPEGVAGAGSLQRTRSLGQQSETLDEPLMQLLARLRPHFELIEAYRFAYRSDVQ</sequence>
<dbReference type="Gene3D" id="3.30.200.20">
    <property type="entry name" value="Phosphorylase Kinase, domain 1"/>
    <property type="match status" value="1"/>
</dbReference>
<organism evidence="8 9">
    <name type="scientific">Paludisphaera mucosa</name>
    <dbReference type="NCBI Taxonomy" id="3030827"/>
    <lineage>
        <taxon>Bacteria</taxon>
        <taxon>Pseudomonadati</taxon>
        <taxon>Planctomycetota</taxon>
        <taxon>Planctomycetia</taxon>
        <taxon>Isosphaerales</taxon>
        <taxon>Isosphaeraceae</taxon>
        <taxon>Paludisphaera</taxon>
    </lineage>
</organism>
<evidence type="ECO:0000256" key="4">
    <source>
        <dbReference type="ARBA" id="ARBA00022840"/>
    </source>
</evidence>
<gene>
    <name evidence="8" type="ORF">PZE19_31410</name>
</gene>
<dbReference type="Proteomes" id="UP001216907">
    <property type="component" value="Unassembled WGS sequence"/>
</dbReference>
<keyword evidence="6" id="KW-1133">Transmembrane helix</keyword>
<dbReference type="RefSeq" id="WP_277864624.1">
    <property type="nucleotide sequence ID" value="NZ_JARRAG010000004.1"/>
</dbReference>
<dbReference type="Pfam" id="PF14326">
    <property type="entry name" value="DUF4384"/>
    <property type="match status" value="1"/>
</dbReference>
<dbReference type="InterPro" id="IPR008271">
    <property type="entry name" value="Ser/Thr_kinase_AS"/>
</dbReference>
<dbReference type="SMART" id="SM00220">
    <property type="entry name" value="S_TKc"/>
    <property type="match status" value="1"/>
</dbReference>
<evidence type="ECO:0000256" key="2">
    <source>
        <dbReference type="ARBA" id="ARBA00022741"/>
    </source>
</evidence>
<keyword evidence="6" id="KW-0472">Membrane</keyword>
<keyword evidence="1" id="KW-0808">Transferase</keyword>
<dbReference type="SUPFAM" id="SSF56112">
    <property type="entry name" value="Protein kinase-like (PK-like)"/>
    <property type="match status" value="1"/>
</dbReference>
<keyword evidence="9" id="KW-1185">Reference proteome</keyword>
<keyword evidence="4" id="KW-0067">ATP-binding</keyword>